<evidence type="ECO:0000313" key="1">
    <source>
        <dbReference type="EMBL" id="KAL1262339.1"/>
    </source>
</evidence>
<dbReference type="EMBL" id="JAYMGO010000014">
    <property type="protein sequence ID" value="KAL1262339.1"/>
    <property type="molecule type" value="Genomic_DNA"/>
</dbReference>
<gene>
    <name evidence="1" type="ORF">QQF64_007604</name>
</gene>
<proteinExistence type="predicted"/>
<name>A0ABR3MB40_9TELE</name>
<evidence type="ECO:0000313" key="2">
    <source>
        <dbReference type="Proteomes" id="UP001558613"/>
    </source>
</evidence>
<protein>
    <submittedName>
        <fullName evidence="1">Uncharacterized protein</fullName>
    </submittedName>
</protein>
<sequence length="77" mass="8721">MSAECDECWIWVVTGLMENSQQPLRQCQLSGRDPTNDVVSSCHNLNMIYRSGYPSEELACFTLSYVSLFLRSGVLHC</sequence>
<organism evidence="1 2">
    <name type="scientific">Cirrhinus molitorella</name>
    <name type="common">mud carp</name>
    <dbReference type="NCBI Taxonomy" id="172907"/>
    <lineage>
        <taxon>Eukaryota</taxon>
        <taxon>Metazoa</taxon>
        <taxon>Chordata</taxon>
        <taxon>Craniata</taxon>
        <taxon>Vertebrata</taxon>
        <taxon>Euteleostomi</taxon>
        <taxon>Actinopterygii</taxon>
        <taxon>Neopterygii</taxon>
        <taxon>Teleostei</taxon>
        <taxon>Ostariophysi</taxon>
        <taxon>Cypriniformes</taxon>
        <taxon>Cyprinidae</taxon>
        <taxon>Labeoninae</taxon>
        <taxon>Labeonini</taxon>
        <taxon>Cirrhinus</taxon>
    </lineage>
</organism>
<comment type="caution">
    <text evidence="1">The sequence shown here is derived from an EMBL/GenBank/DDBJ whole genome shotgun (WGS) entry which is preliminary data.</text>
</comment>
<dbReference type="Proteomes" id="UP001558613">
    <property type="component" value="Unassembled WGS sequence"/>
</dbReference>
<accession>A0ABR3MB40</accession>
<keyword evidence="2" id="KW-1185">Reference proteome</keyword>
<reference evidence="1 2" key="1">
    <citation type="submission" date="2023-09" db="EMBL/GenBank/DDBJ databases">
        <authorList>
            <person name="Wang M."/>
        </authorList>
    </citation>
    <scope>NUCLEOTIDE SEQUENCE [LARGE SCALE GENOMIC DNA]</scope>
    <source>
        <strain evidence="1">GT-2023</strain>
        <tissue evidence="1">Liver</tissue>
    </source>
</reference>